<organism evidence="5 6">
    <name type="scientific">Haloterrigena salina JCM 13891</name>
    <dbReference type="NCBI Taxonomy" id="1227488"/>
    <lineage>
        <taxon>Archaea</taxon>
        <taxon>Methanobacteriati</taxon>
        <taxon>Methanobacteriota</taxon>
        <taxon>Stenosarchaea group</taxon>
        <taxon>Halobacteria</taxon>
        <taxon>Halobacteriales</taxon>
        <taxon>Natrialbaceae</taxon>
        <taxon>Haloterrigena</taxon>
    </lineage>
</organism>
<dbReference type="Pfam" id="PF13439">
    <property type="entry name" value="Glyco_transf_4"/>
    <property type="match status" value="1"/>
</dbReference>
<keyword evidence="2 5" id="KW-0808">Transferase</keyword>
<evidence type="ECO:0000259" key="4">
    <source>
        <dbReference type="Pfam" id="PF13439"/>
    </source>
</evidence>
<evidence type="ECO:0000313" key="5">
    <source>
        <dbReference type="EMBL" id="ELZ14078.1"/>
    </source>
</evidence>
<keyword evidence="6" id="KW-1185">Reference proteome</keyword>
<sequence>MAQDHNRILILSGQLGAAGTPQVLLNITKHLRKETDIEIAYLGGKSELVPEFQDLGVPVHRLGETPISIESLLSLRRLLKDRKYDLLHTHMMAGGLIGRIIGRIVGIPVVSTIHTSYPNRPYRAKIPDLATSPLAEMNICVSNAVEQSLPRTYKLGSRTKVVHNCIDVDQIRQEGMKEWDSLDWTTNVEKDAPLIANVARYDPKKRRKDLIKSLPLILEEHPSATIIFTGDGQGKEELQMLARKYDVHDNIACVGFVENPQSVYHHADLVALPSISEGFSISMLEAMAHGKPIVATSIPPFQEALGEDHPFVEPCSPQELGEKIRQVLSDESFAEELGEKAFARVQKNFSGESAAIKYRRIYQSVLDTANNE</sequence>
<dbReference type="STRING" id="1227488.C477_21200"/>
<dbReference type="EMBL" id="AOIS01000065">
    <property type="protein sequence ID" value="ELZ14078.1"/>
    <property type="molecule type" value="Genomic_DNA"/>
</dbReference>
<dbReference type="Gene3D" id="3.40.50.2000">
    <property type="entry name" value="Glycogen Phosphorylase B"/>
    <property type="match status" value="2"/>
</dbReference>
<comment type="caution">
    <text evidence="5">The sequence shown here is derived from an EMBL/GenBank/DDBJ whole genome shotgun (WGS) entry which is preliminary data.</text>
</comment>
<proteinExistence type="predicted"/>
<name>M0BUL9_9EURY</name>
<evidence type="ECO:0000256" key="2">
    <source>
        <dbReference type="ARBA" id="ARBA00022679"/>
    </source>
</evidence>
<dbReference type="InterPro" id="IPR028098">
    <property type="entry name" value="Glyco_trans_4-like_N"/>
</dbReference>
<dbReference type="PANTHER" id="PTHR12526:SF510">
    <property type="entry name" value="D-INOSITOL 3-PHOSPHATE GLYCOSYLTRANSFERASE"/>
    <property type="match status" value="1"/>
</dbReference>
<dbReference type="CDD" id="cd03801">
    <property type="entry name" value="GT4_PimA-like"/>
    <property type="match status" value="1"/>
</dbReference>
<keyword evidence="1" id="KW-0328">Glycosyltransferase</keyword>
<dbReference type="Proteomes" id="UP000011657">
    <property type="component" value="Unassembled WGS sequence"/>
</dbReference>
<dbReference type="AlphaFoldDB" id="M0BUL9"/>
<dbReference type="eggNOG" id="arCOG01403">
    <property type="taxonomic scope" value="Archaea"/>
</dbReference>
<accession>M0BUL9</accession>
<reference evidence="5 6" key="1">
    <citation type="journal article" date="2014" name="PLoS Genet.">
        <title>Phylogenetically driven sequencing of extremely halophilic archaea reveals strategies for static and dynamic osmo-response.</title>
        <authorList>
            <person name="Becker E.A."/>
            <person name="Seitzer P.M."/>
            <person name="Tritt A."/>
            <person name="Larsen D."/>
            <person name="Krusor M."/>
            <person name="Yao A.I."/>
            <person name="Wu D."/>
            <person name="Madern D."/>
            <person name="Eisen J.A."/>
            <person name="Darling A.E."/>
            <person name="Facciotti M.T."/>
        </authorList>
    </citation>
    <scope>NUCLEOTIDE SEQUENCE [LARGE SCALE GENOMIC DNA]</scope>
    <source>
        <strain evidence="5 6">JCM 13891</strain>
    </source>
</reference>
<evidence type="ECO:0000259" key="3">
    <source>
        <dbReference type="Pfam" id="PF00534"/>
    </source>
</evidence>
<dbReference type="PANTHER" id="PTHR12526">
    <property type="entry name" value="GLYCOSYLTRANSFERASE"/>
    <property type="match status" value="1"/>
</dbReference>
<dbReference type="Pfam" id="PF00534">
    <property type="entry name" value="Glycos_transf_1"/>
    <property type="match status" value="1"/>
</dbReference>
<dbReference type="GO" id="GO:0016757">
    <property type="term" value="F:glycosyltransferase activity"/>
    <property type="evidence" value="ECO:0007669"/>
    <property type="project" value="UniProtKB-KW"/>
</dbReference>
<dbReference type="SUPFAM" id="SSF53756">
    <property type="entry name" value="UDP-Glycosyltransferase/glycogen phosphorylase"/>
    <property type="match status" value="1"/>
</dbReference>
<gene>
    <name evidence="5" type="ORF">C477_21200</name>
</gene>
<evidence type="ECO:0000313" key="6">
    <source>
        <dbReference type="Proteomes" id="UP000011657"/>
    </source>
</evidence>
<protein>
    <submittedName>
        <fullName evidence="5">Glycosyl transferase group 1</fullName>
    </submittedName>
</protein>
<evidence type="ECO:0000256" key="1">
    <source>
        <dbReference type="ARBA" id="ARBA00022676"/>
    </source>
</evidence>
<feature type="domain" description="Glycosyl transferase family 1" evidence="3">
    <location>
        <begin position="186"/>
        <end position="342"/>
    </location>
</feature>
<dbReference type="InterPro" id="IPR001296">
    <property type="entry name" value="Glyco_trans_1"/>
</dbReference>
<feature type="domain" description="Glycosyltransferase subfamily 4-like N-terminal" evidence="4">
    <location>
        <begin position="19"/>
        <end position="170"/>
    </location>
</feature>